<proteinExistence type="predicted"/>
<evidence type="ECO:0000313" key="2">
    <source>
        <dbReference type="EMBL" id="CAD7225668.1"/>
    </source>
</evidence>
<feature type="compositionally biased region" description="Low complexity" evidence="1">
    <location>
        <begin position="497"/>
        <end position="506"/>
    </location>
</feature>
<feature type="non-terminal residue" evidence="2">
    <location>
        <position position="548"/>
    </location>
</feature>
<organism evidence="2">
    <name type="scientific">Cyprideis torosa</name>
    <dbReference type="NCBI Taxonomy" id="163714"/>
    <lineage>
        <taxon>Eukaryota</taxon>
        <taxon>Metazoa</taxon>
        <taxon>Ecdysozoa</taxon>
        <taxon>Arthropoda</taxon>
        <taxon>Crustacea</taxon>
        <taxon>Oligostraca</taxon>
        <taxon>Ostracoda</taxon>
        <taxon>Podocopa</taxon>
        <taxon>Podocopida</taxon>
        <taxon>Cytherocopina</taxon>
        <taxon>Cytheroidea</taxon>
        <taxon>Cytherideidae</taxon>
        <taxon>Cyprideis</taxon>
    </lineage>
</organism>
<sequence length="548" mass="61756">MGVSVSNLLQAAAQGEQGNQNGARKWNGRHRCNHSEYGQRIQDQRLHLHSAKAKTYLKRRYLFEYCAQCLSPRAKKTTSSTRPTPSTTSSSCSGTIIYPLWPSFEPSDCPPRYSIYEEHPPSYDEATKCYIADIESCSEEDSRQIRPEEEKSNVITTLEAWKNIPNDLTVKSIDHFLPSILSVAGEDPSTITCEDANYSIWNVSRNSNVLHFNWMEVANRLQMERTSTHLGDDVDDRNGERDKKKWQKRMKRTQKKLQGHVPPSPSSLVYATAMVAGQIVGHPDAARSEGEQEPVPSAFRIAALKFCRRRRTIAGLQRSLSIRPLVLPGFFRVVFSPPRRIRGQIISAIADHELLSGSSPFTLSPPFLPLGIQTEEVRKILDLRVLLGGVVLFRVVQDKSRHQIGRVFRFCGSGGPGHGIFRTRLLEEAEVRQKSEHGRVHAGGTHKANDLRLKNIFSTQEDFDFVDIPKEMFLDPLKSAELRASTELLMDDGVKSSVWKSSSSDCSSERSLQRSIRFSSDYAGAGRLRTKRPQHRKPQGKTETGKQN</sequence>
<dbReference type="EMBL" id="OB660628">
    <property type="protein sequence ID" value="CAD7225668.1"/>
    <property type="molecule type" value="Genomic_DNA"/>
</dbReference>
<gene>
    <name evidence="2" type="ORF">CTOB1V02_LOCUS3601</name>
</gene>
<feature type="region of interest" description="Disordered" evidence="1">
    <location>
        <begin position="497"/>
        <end position="548"/>
    </location>
</feature>
<reference evidence="2" key="1">
    <citation type="submission" date="2020-11" db="EMBL/GenBank/DDBJ databases">
        <authorList>
            <person name="Tran Van P."/>
        </authorList>
    </citation>
    <scope>NUCLEOTIDE SEQUENCE</scope>
</reference>
<dbReference type="AlphaFoldDB" id="A0A7R8W8D4"/>
<name>A0A7R8W8D4_9CRUS</name>
<feature type="compositionally biased region" description="Basic residues" evidence="1">
    <location>
        <begin position="528"/>
        <end position="539"/>
    </location>
</feature>
<protein>
    <submittedName>
        <fullName evidence="2">Uncharacterized protein</fullName>
    </submittedName>
</protein>
<accession>A0A7R8W8D4</accession>
<evidence type="ECO:0000256" key="1">
    <source>
        <dbReference type="SAM" id="MobiDB-lite"/>
    </source>
</evidence>